<dbReference type="PRINTS" id="PR00127">
    <property type="entry name" value="CLPPROTEASEP"/>
</dbReference>
<dbReference type="InterPro" id="IPR004635">
    <property type="entry name" value="Pept_S49_SppA"/>
</dbReference>
<dbReference type="Gene3D" id="3.90.226.10">
    <property type="entry name" value="2-enoyl-CoA Hydratase, Chain A, domain 1"/>
    <property type="match status" value="1"/>
</dbReference>
<dbReference type="GO" id="GO:0004252">
    <property type="term" value="F:serine-type endopeptidase activity"/>
    <property type="evidence" value="ECO:0007669"/>
    <property type="project" value="InterPro"/>
</dbReference>
<keyword evidence="2" id="KW-0645">Protease</keyword>
<reference evidence="7 8" key="1">
    <citation type="submission" date="2019-07" db="EMBL/GenBank/DDBJ databases">
        <title>Whole genome shotgun sequence of Swaminathania salitolerans NBRC 104436.</title>
        <authorList>
            <person name="Hosoyama A."/>
            <person name="Uohara A."/>
            <person name="Ohji S."/>
            <person name="Ichikawa N."/>
        </authorList>
    </citation>
    <scope>NUCLEOTIDE SEQUENCE [LARGE SCALE GENOMIC DNA]</scope>
    <source>
        <strain evidence="7 8">NBRC 104436</strain>
    </source>
</reference>
<keyword evidence="4" id="KW-0720">Serine protease</keyword>
<dbReference type="Gene3D" id="6.20.330.10">
    <property type="match status" value="1"/>
</dbReference>
<dbReference type="AlphaFoldDB" id="A0A511BPF5"/>
<accession>A0A511BPF5</accession>
<dbReference type="InterPro" id="IPR047272">
    <property type="entry name" value="S49_SppA_C"/>
</dbReference>
<keyword evidence="5" id="KW-0472">Membrane</keyword>
<dbReference type="GO" id="GO:0006508">
    <property type="term" value="P:proteolysis"/>
    <property type="evidence" value="ECO:0007669"/>
    <property type="project" value="UniProtKB-KW"/>
</dbReference>
<evidence type="ECO:0000256" key="1">
    <source>
        <dbReference type="ARBA" id="ARBA00008683"/>
    </source>
</evidence>
<dbReference type="InterPro" id="IPR001907">
    <property type="entry name" value="ClpP"/>
</dbReference>
<evidence type="ECO:0000256" key="5">
    <source>
        <dbReference type="SAM" id="Phobius"/>
    </source>
</evidence>
<dbReference type="Proteomes" id="UP000321405">
    <property type="component" value="Unassembled WGS sequence"/>
</dbReference>
<evidence type="ECO:0000259" key="6">
    <source>
        <dbReference type="Pfam" id="PF01343"/>
    </source>
</evidence>
<evidence type="ECO:0000256" key="4">
    <source>
        <dbReference type="ARBA" id="ARBA00022825"/>
    </source>
</evidence>
<protein>
    <recommendedName>
        <fullName evidence="6">Peptidase S49 domain-containing protein</fullName>
    </recommendedName>
</protein>
<dbReference type="InterPro" id="IPR002142">
    <property type="entry name" value="Peptidase_S49"/>
</dbReference>
<sequence>MEQADNRAEAGNGAGPASDDTRVAYRLQRRRLLFWRVLALVACVAAFWMLFLPGHRQGPTDSIARLEIKGIISDRMQATVEAIDRLASDPHTHGLLLVIDSPGGGVTGGVAIHDAIESFAARKPVAVSMQGVAASAGYMIAAPARRIFAYPSTITGSIGVIMIRPDASTLLERIGVTADTITSGPMKDQSQPFVPLKPEGRAMLQGVVDDLFDQFVAIVAKGRHRPMEEIRKLADGRPYTGRQALPLHLVDQLGDEKQARLWLGAQIRDGKTMPVREVSTQKPPKTVWEFIHRHFGGDWFAMPEALRQFARYHALDGAVAILPR</sequence>
<dbReference type="RefSeq" id="WP_147093272.1">
    <property type="nucleotide sequence ID" value="NZ_BJVC01000002.1"/>
</dbReference>
<proteinExistence type="inferred from homology"/>
<dbReference type="PANTHER" id="PTHR42987">
    <property type="entry name" value="PEPTIDASE S49"/>
    <property type="match status" value="1"/>
</dbReference>
<dbReference type="GO" id="GO:0004176">
    <property type="term" value="F:ATP-dependent peptidase activity"/>
    <property type="evidence" value="ECO:0007669"/>
    <property type="project" value="InterPro"/>
</dbReference>
<evidence type="ECO:0000313" key="8">
    <source>
        <dbReference type="Proteomes" id="UP000321405"/>
    </source>
</evidence>
<feature type="transmembrane region" description="Helical" evidence="5">
    <location>
        <begin position="32"/>
        <end position="51"/>
    </location>
</feature>
<dbReference type="CDD" id="cd07023">
    <property type="entry name" value="S49_Sppa_N_C"/>
    <property type="match status" value="1"/>
</dbReference>
<evidence type="ECO:0000256" key="3">
    <source>
        <dbReference type="ARBA" id="ARBA00022801"/>
    </source>
</evidence>
<organism evidence="7 8">
    <name type="scientific">Swaminathania salitolerans</name>
    <dbReference type="NCBI Taxonomy" id="182838"/>
    <lineage>
        <taxon>Bacteria</taxon>
        <taxon>Pseudomonadati</taxon>
        <taxon>Pseudomonadota</taxon>
        <taxon>Alphaproteobacteria</taxon>
        <taxon>Acetobacterales</taxon>
        <taxon>Acetobacteraceae</taxon>
        <taxon>Swaminathania</taxon>
    </lineage>
</organism>
<name>A0A511BPF5_9PROT</name>
<dbReference type="PANTHER" id="PTHR42987:SF7">
    <property type="entry name" value="SIGNAL PEPTIDE PEPTIDASE SPPA-RELATED"/>
    <property type="match status" value="1"/>
</dbReference>
<comment type="similarity">
    <text evidence="1">Belongs to the peptidase S49 family.</text>
</comment>
<keyword evidence="5" id="KW-1133">Transmembrane helix</keyword>
<dbReference type="NCBIfam" id="TIGR00706">
    <property type="entry name" value="SppA_dom"/>
    <property type="match status" value="1"/>
</dbReference>
<evidence type="ECO:0000313" key="7">
    <source>
        <dbReference type="EMBL" id="GEL02219.1"/>
    </source>
</evidence>
<dbReference type="EMBL" id="BJVC01000002">
    <property type="protein sequence ID" value="GEL02219.1"/>
    <property type="molecule type" value="Genomic_DNA"/>
</dbReference>
<keyword evidence="8" id="KW-1185">Reference proteome</keyword>
<dbReference type="InterPro" id="IPR029045">
    <property type="entry name" value="ClpP/crotonase-like_dom_sf"/>
</dbReference>
<feature type="domain" description="Peptidase S49" evidence="6">
    <location>
        <begin position="120"/>
        <end position="263"/>
    </location>
</feature>
<keyword evidence="5" id="KW-0812">Transmembrane</keyword>
<dbReference type="Pfam" id="PF01343">
    <property type="entry name" value="Peptidase_S49"/>
    <property type="match status" value="1"/>
</dbReference>
<dbReference type="SUPFAM" id="SSF52096">
    <property type="entry name" value="ClpP/crotonase"/>
    <property type="match status" value="1"/>
</dbReference>
<comment type="caution">
    <text evidence="7">The sequence shown here is derived from an EMBL/GenBank/DDBJ whole genome shotgun (WGS) entry which is preliminary data.</text>
</comment>
<gene>
    <name evidence="7" type="ORF">SSA02_13820</name>
</gene>
<dbReference type="OrthoDB" id="9764363at2"/>
<keyword evidence="3" id="KW-0378">Hydrolase</keyword>
<evidence type="ECO:0000256" key="2">
    <source>
        <dbReference type="ARBA" id="ARBA00022670"/>
    </source>
</evidence>